<feature type="coiled-coil region" evidence="1">
    <location>
        <begin position="33"/>
        <end position="61"/>
    </location>
</feature>
<proteinExistence type="predicted"/>
<dbReference type="AlphaFoldDB" id="A0A6M3J5W8"/>
<evidence type="ECO:0000313" key="2">
    <source>
        <dbReference type="EMBL" id="QJA65094.1"/>
    </source>
</evidence>
<protein>
    <submittedName>
        <fullName evidence="2">Uncharacterized protein</fullName>
    </submittedName>
</protein>
<name>A0A6M3J5W8_9ZZZZ</name>
<reference evidence="2" key="1">
    <citation type="submission" date="2020-03" db="EMBL/GenBank/DDBJ databases">
        <title>The deep terrestrial virosphere.</title>
        <authorList>
            <person name="Holmfeldt K."/>
            <person name="Nilsson E."/>
            <person name="Simone D."/>
            <person name="Lopez-Fernandez M."/>
            <person name="Wu X."/>
            <person name="de Brujin I."/>
            <person name="Lundin D."/>
            <person name="Andersson A."/>
            <person name="Bertilsson S."/>
            <person name="Dopson M."/>
        </authorList>
    </citation>
    <scope>NUCLEOTIDE SEQUENCE</scope>
    <source>
        <strain evidence="2">MM415B00433</strain>
    </source>
</reference>
<gene>
    <name evidence="2" type="ORF">MM415B00433_0002</name>
</gene>
<dbReference type="EMBL" id="MT141532">
    <property type="protein sequence ID" value="QJA65094.1"/>
    <property type="molecule type" value="Genomic_DNA"/>
</dbReference>
<evidence type="ECO:0000256" key="1">
    <source>
        <dbReference type="SAM" id="Coils"/>
    </source>
</evidence>
<organism evidence="2">
    <name type="scientific">viral metagenome</name>
    <dbReference type="NCBI Taxonomy" id="1070528"/>
    <lineage>
        <taxon>unclassified sequences</taxon>
        <taxon>metagenomes</taxon>
        <taxon>organismal metagenomes</taxon>
    </lineage>
</organism>
<keyword evidence="1" id="KW-0175">Coiled coil</keyword>
<accession>A0A6M3J5W8</accession>
<sequence length="78" mass="9018">MKTYYAECTVSFTDNSETEPWKSSETYSYIIDADNKKEGKADAEKRAKEELERELGKMDDVKVVINTFHQTFEGARVN</sequence>